<keyword evidence="1" id="KW-0812">Transmembrane</keyword>
<name>A0A7W8MXE7_9BACL</name>
<comment type="caution">
    <text evidence="3">The sequence shown here is derived from an EMBL/GenBank/DDBJ whole genome shotgun (WGS) entry which is preliminary data.</text>
</comment>
<proteinExistence type="predicted"/>
<dbReference type="Proteomes" id="UP000520011">
    <property type="component" value="Unassembled WGS sequence"/>
</dbReference>
<keyword evidence="1" id="KW-1133">Transmembrane helix</keyword>
<dbReference type="EMBL" id="JACHEP010000027">
    <property type="protein sequence ID" value="MBB5326054.1"/>
    <property type="molecule type" value="Genomic_DNA"/>
</dbReference>
<evidence type="ECO:0000313" key="4">
    <source>
        <dbReference type="Proteomes" id="UP000520011"/>
    </source>
</evidence>
<dbReference type="EMBL" id="JACHEP010000037">
    <property type="protein sequence ID" value="MBB5326336.1"/>
    <property type="molecule type" value="Genomic_DNA"/>
</dbReference>
<evidence type="ECO:0000256" key="1">
    <source>
        <dbReference type="SAM" id="Phobius"/>
    </source>
</evidence>
<reference evidence="3 4" key="1">
    <citation type="submission" date="2020-08" db="EMBL/GenBank/DDBJ databases">
        <title>Genomic Encyclopedia of Type Strains, Phase IV (KMG-IV): sequencing the most valuable type-strain genomes for metagenomic binning, comparative biology and taxonomic classification.</title>
        <authorList>
            <person name="Goeker M."/>
        </authorList>
    </citation>
    <scope>NUCLEOTIDE SEQUENCE [LARGE SCALE GENOMIC DNA]</scope>
    <source>
        <strain evidence="3 4">DSM 16325</strain>
    </source>
</reference>
<sequence length="48" mass="5559">MRKYFQFDELGTNYRTEMIAGLTTFLSMAYILFVNPFTLSLGAVKDFP</sequence>
<feature type="transmembrane region" description="Helical" evidence="1">
    <location>
        <begin position="20"/>
        <end position="44"/>
    </location>
</feature>
<organism evidence="3 4">
    <name type="scientific">Anoxybacteroides tepidamans</name>
    <dbReference type="NCBI Taxonomy" id="265948"/>
    <lineage>
        <taxon>Bacteria</taxon>
        <taxon>Bacillati</taxon>
        <taxon>Bacillota</taxon>
        <taxon>Bacilli</taxon>
        <taxon>Bacillales</taxon>
        <taxon>Anoxybacillaceae</taxon>
        <taxon>Anoxybacteroides</taxon>
    </lineage>
</organism>
<feature type="non-terminal residue" evidence="3">
    <location>
        <position position="48"/>
    </location>
</feature>
<dbReference type="AlphaFoldDB" id="A0A7W8MXE7"/>
<gene>
    <name evidence="2" type="ORF">HNQ34_003172</name>
    <name evidence="3" type="ORF">HNQ34_003484</name>
</gene>
<keyword evidence="4" id="KW-1185">Reference proteome</keyword>
<keyword evidence="1" id="KW-0472">Membrane</keyword>
<evidence type="ECO:0000313" key="2">
    <source>
        <dbReference type="EMBL" id="MBB5326054.1"/>
    </source>
</evidence>
<evidence type="ECO:0000313" key="3">
    <source>
        <dbReference type="EMBL" id="MBB5326336.1"/>
    </source>
</evidence>
<accession>A0A7W8MXE7</accession>
<protein>
    <submittedName>
        <fullName evidence="3">Xanthine/uracil/vitamin C permease (AzgA family)</fullName>
    </submittedName>
</protein>